<dbReference type="EMBL" id="DRUQ01000138">
    <property type="protein sequence ID" value="HHH86364.1"/>
    <property type="molecule type" value="Genomic_DNA"/>
</dbReference>
<sequence>MQEQIKTFFCEKCNKEKKIPRNLLGKADAVEKARERHYHKEHTLILGIKFKIYPEKKDLEKINEYFDEYAKAVNFAARLIDKLKGQFLFMGKRNKEDEERKYIFPIARCDFCGEEKEISYQNKRGKKICFSCYQKEFGENGIRKKLYATKGRKVNASYNIKNATNKLCATHYNYVIRDAFQLLDALKKQREKRKLRLIRDKGKLKKFEEMLEQEDKRYELPKKERQREPRFIHISIKDRAQEFEGRGYTIKRIKEKIKVLRRNIEREEKSLNKKTPIEFSGKRITLSSSLKFNIEKSLVRIPLTKELTKDYKFSGMNVANEHGRKFFEEKLKLIKENKPKYSYLIRKQINKDPDKPFYDYYLQYTVEFLPEIKKNYKGVIGIDRGIDHLACLVLLENGKEKPSFVKFFSGKDILKLRNQRRKQLSFLIGVHNKKRKQKKIRPLEPKIHQILHTISKQIVMLSKQKEAAISLEQLEKPKKGKYKQSKSTKYKLGQFVFKALSDYIEYKAKKEGIRVIYVPPEMTSQICSHCAIKGKVHVDTKRPYKNSYKLFKCNKCGVELNADYNAAFNIAQKGLKILNSK</sequence>
<proteinExistence type="predicted"/>
<dbReference type="Pfam" id="PF07282">
    <property type="entry name" value="Cas12f1-like_TNB"/>
    <property type="match status" value="1"/>
</dbReference>
<name>A0A7V5N217_9BACT</name>
<feature type="domain" description="Cas12f1-like TNB" evidence="2">
    <location>
        <begin position="497"/>
        <end position="570"/>
    </location>
</feature>
<protein>
    <recommendedName>
        <fullName evidence="2">Cas12f1-like TNB domain-containing protein</fullName>
    </recommendedName>
</protein>
<evidence type="ECO:0000313" key="3">
    <source>
        <dbReference type="EMBL" id="HHH86364.1"/>
    </source>
</evidence>
<organism evidence="3">
    <name type="scientific">Thermodesulfobacterium geofontis</name>
    <dbReference type="NCBI Taxonomy" id="1295609"/>
    <lineage>
        <taxon>Bacteria</taxon>
        <taxon>Pseudomonadati</taxon>
        <taxon>Thermodesulfobacteriota</taxon>
        <taxon>Thermodesulfobacteria</taxon>
        <taxon>Thermodesulfobacteriales</taxon>
        <taxon>Thermodesulfobacteriaceae</taxon>
        <taxon>Thermodesulfobacterium</taxon>
    </lineage>
</organism>
<comment type="caution">
    <text evidence="3">The sequence shown here is derived from an EMBL/GenBank/DDBJ whole genome shotgun (WGS) entry which is preliminary data.</text>
</comment>
<evidence type="ECO:0000256" key="1">
    <source>
        <dbReference type="ARBA" id="ARBA00023125"/>
    </source>
</evidence>
<evidence type="ECO:0000259" key="2">
    <source>
        <dbReference type="Pfam" id="PF07282"/>
    </source>
</evidence>
<reference evidence="3" key="1">
    <citation type="journal article" date="2020" name="mSystems">
        <title>Genome- and Community-Level Interaction Insights into Carbon Utilization and Element Cycling Functions of Hydrothermarchaeota in Hydrothermal Sediment.</title>
        <authorList>
            <person name="Zhou Z."/>
            <person name="Liu Y."/>
            <person name="Xu W."/>
            <person name="Pan J."/>
            <person name="Luo Z.H."/>
            <person name="Li M."/>
        </authorList>
    </citation>
    <scope>NUCLEOTIDE SEQUENCE [LARGE SCALE GENOMIC DNA]</scope>
    <source>
        <strain evidence="3">SpSt-1011</strain>
    </source>
</reference>
<dbReference type="InterPro" id="IPR010095">
    <property type="entry name" value="Cas12f1-like_TNB"/>
</dbReference>
<dbReference type="NCBIfam" id="TIGR01766">
    <property type="entry name" value="IS200/IS605 family accessory protein TnpB-like domain"/>
    <property type="match status" value="1"/>
</dbReference>
<gene>
    <name evidence="3" type="ORF">ENL62_02190</name>
</gene>
<dbReference type="AlphaFoldDB" id="A0A7V5N217"/>
<accession>A0A7V5N217</accession>
<keyword evidence="1" id="KW-0238">DNA-binding</keyword>
<dbReference type="GO" id="GO:0003677">
    <property type="term" value="F:DNA binding"/>
    <property type="evidence" value="ECO:0007669"/>
    <property type="project" value="UniProtKB-KW"/>
</dbReference>